<dbReference type="GeneID" id="81395352"/>
<feature type="chain" id="PRO_5040809169" evidence="1">
    <location>
        <begin position="20"/>
        <end position="190"/>
    </location>
</feature>
<dbReference type="RefSeq" id="XP_056511797.1">
    <property type="nucleotide sequence ID" value="XM_056656184.1"/>
</dbReference>
<evidence type="ECO:0000313" key="3">
    <source>
        <dbReference type="Proteomes" id="UP001141434"/>
    </source>
</evidence>
<comment type="caution">
    <text evidence="2">The sequence shown here is derived from an EMBL/GenBank/DDBJ whole genome shotgun (WGS) entry which is preliminary data.</text>
</comment>
<protein>
    <submittedName>
        <fullName evidence="2">Uncharacterized protein</fullName>
    </submittedName>
</protein>
<keyword evidence="3" id="KW-1185">Reference proteome</keyword>
<dbReference type="PANTHER" id="PTHR39219:SF1">
    <property type="entry name" value="ER MEMBRANE PROTEIN COMPLEX SUBUNIT 10"/>
    <property type="match status" value="1"/>
</dbReference>
<name>A0A9W9F9T0_9EURO</name>
<proteinExistence type="predicted"/>
<dbReference type="EMBL" id="JAPMSZ010000007">
    <property type="protein sequence ID" value="KAJ5096246.1"/>
    <property type="molecule type" value="Genomic_DNA"/>
</dbReference>
<reference evidence="2" key="2">
    <citation type="journal article" date="2023" name="IMA Fungus">
        <title>Comparative genomic study of the Penicillium genus elucidates a diverse pangenome and 15 lateral gene transfer events.</title>
        <authorList>
            <person name="Petersen C."/>
            <person name="Sorensen T."/>
            <person name="Nielsen M.R."/>
            <person name="Sondergaard T.E."/>
            <person name="Sorensen J.L."/>
            <person name="Fitzpatrick D.A."/>
            <person name="Frisvad J.C."/>
            <person name="Nielsen K.L."/>
        </authorList>
    </citation>
    <scope>NUCLEOTIDE SEQUENCE</scope>
    <source>
        <strain evidence="2">IBT 34128</strain>
    </source>
</reference>
<accession>A0A9W9F9T0</accession>
<dbReference type="OrthoDB" id="1894652at2759"/>
<dbReference type="PANTHER" id="PTHR39219">
    <property type="entry name" value="ER MEMBRANE PROTEIN COMPLEX SUBUNIT 10"/>
    <property type="match status" value="1"/>
</dbReference>
<reference evidence="2" key="1">
    <citation type="submission" date="2022-11" db="EMBL/GenBank/DDBJ databases">
        <authorList>
            <person name="Petersen C."/>
        </authorList>
    </citation>
    <scope>NUCLEOTIDE SEQUENCE</scope>
    <source>
        <strain evidence="2">IBT 34128</strain>
    </source>
</reference>
<evidence type="ECO:0000313" key="2">
    <source>
        <dbReference type="EMBL" id="KAJ5096246.1"/>
    </source>
</evidence>
<dbReference type="Proteomes" id="UP001141434">
    <property type="component" value="Unassembled WGS sequence"/>
</dbReference>
<gene>
    <name evidence="2" type="ORF">NUU61_005602</name>
</gene>
<feature type="signal peptide" evidence="1">
    <location>
        <begin position="1"/>
        <end position="19"/>
    </location>
</feature>
<evidence type="ECO:0000256" key="1">
    <source>
        <dbReference type="SAM" id="SignalP"/>
    </source>
</evidence>
<keyword evidence="1" id="KW-0732">Signal</keyword>
<organism evidence="2 3">
    <name type="scientific">Penicillium alfredii</name>
    <dbReference type="NCBI Taxonomy" id="1506179"/>
    <lineage>
        <taxon>Eukaryota</taxon>
        <taxon>Fungi</taxon>
        <taxon>Dikarya</taxon>
        <taxon>Ascomycota</taxon>
        <taxon>Pezizomycotina</taxon>
        <taxon>Eurotiomycetes</taxon>
        <taxon>Eurotiomycetidae</taxon>
        <taxon>Eurotiales</taxon>
        <taxon>Aspergillaceae</taxon>
        <taxon>Penicillium</taxon>
    </lineage>
</organism>
<sequence length="190" mass="20412">MRLLLTLLGVLALLAFARADASLPVSTDILYWPVGASQPSVLARVAYDPTSLNSDVVSYHPPKDQAGLVRVGLYIPGSKKWVGSVVSSSSLAGEQLQPIFRLHLGPANQVYHVSLMASSAPVAKDSTTKAQVELVSNEAGVQPHLNRPVVVNPDGQNTEEVPEKGLLQRYWWVLLIIMFLGMSGGGEEQS</sequence>
<dbReference type="AlphaFoldDB" id="A0A9W9F9T0"/>